<dbReference type="SUPFAM" id="SSF56935">
    <property type="entry name" value="Porins"/>
    <property type="match status" value="1"/>
</dbReference>
<evidence type="ECO:0000256" key="1">
    <source>
        <dbReference type="ARBA" id="ARBA00004571"/>
    </source>
</evidence>
<evidence type="ECO:0000256" key="4">
    <source>
        <dbReference type="ARBA" id="ARBA00022692"/>
    </source>
</evidence>
<dbReference type="InterPro" id="IPR039426">
    <property type="entry name" value="TonB-dep_rcpt-like"/>
</dbReference>
<dbReference type="InterPro" id="IPR023997">
    <property type="entry name" value="TonB-dep_OMP_SusC/RagA_CS"/>
</dbReference>
<comment type="caution">
    <text evidence="10">The sequence shown here is derived from an EMBL/GenBank/DDBJ whole genome shotgun (WGS) entry which is preliminary data.</text>
</comment>
<evidence type="ECO:0000256" key="3">
    <source>
        <dbReference type="ARBA" id="ARBA00022452"/>
    </source>
</evidence>
<evidence type="ECO:0000256" key="6">
    <source>
        <dbReference type="ARBA" id="ARBA00023136"/>
    </source>
</evidence>
<dbReference type="NCBIfam" id="TIGR04057">
    <property type="entry name" value="SusC_RagA_signa"/>
    <property type="match status" value="1"/>
</dbReference>
<dbReference type="PANTHER" id="PTHR30069">
    <property type="entry name" value="TONB-DEPENDENT OUTER MEMBRANE RECEPTOR"/>
    <property type="match status" value="1"/>
</dbReference>
<name>A0ABS3FJ26_9FLAO</name>
<keyword evidence="11" id="KW-1185">Reference proteome</keyword>
<keyword evidence="3 8" id="KW-1134">Transmembrane beta strand</keyword>
<dbReference type="Gene3D" id="2.60.40.1120">
    <property type="entry name" value="Carboxypeptidase-like, regulatory domain"/>
    <property type="match status" value="1"/>
</dbReference>
<dbReference type="Proteomes" id="UP000664807">
    <property type="component" value="Unassembled WGS sequence"/>
</dbReference>
<dbReference type="InterPro" id="IPR023996">
    <property type="entry name" value="TonB-dep_OMP_SusC/RagA"/>
</dbReference>
<dbReference type="Gene3D" id="2.170.130.10">
    <property type="entry name" value="TonB-dependent receptor, plug domain"/>
    <property type="match status" value="1"/>
</dbReference>
<reference evidence="10 11" key="1">
    <citation type="submission" date="2021-03" db="EMBL/GenBank/DDBJ databases">
        <title>Muricauda lutimaris sp. nov. and Muricauda ruestringensis sp. nov, two marine members of the Flavobacteriaceae isolated from deep sea sediments of Western Pacific.</title>
        <authorList>
            <person name="Zhao S."/>
            <person name="Liu R."/>
        </authorList>
    </citation>
    <scope>NUCLEOTIDE SEQUENCE [LARGE SCALE GENOMIC DNA]</scope>
    <source>
        <strain evidence="10 11">BC31-3-A3</strain>
    </source>
</reference>
<dbReference type="InterPro" id="IPR037066">
    <property type="entry name" value="Plug_dom_sf"/>
</dbReference>
<evidence type="ECO:0000313" key="11">
    <source>
        <dbReference type="Proteomes" id="UP000664807"/>
    </source>
</evidence>
<gene>
    <name evidence="10" type="ORF">J0654_15975</name>
</gene>
<evidence type="ECO:0000256" key="7">
    <source>
        <dbReference type="ARBA" id="ARBA00023237"/>
    </source>
</evidence>
<comment type="similarity">
    <text evidence="8">Belongs to the TonB-dependent receptor family.</text>
</comment>
<evidence type="ECO:0000256" key="5">
    <source>
        <dbReference type="ARBA" id="ARBA00022729"/>
    </source>
</evidence>
<dbReference type="RefSeq" id="WP_207030120.1">
    <property type="nucleotide sequence ID" value="NZ_JAFLNM010000004.1"/>
</dbReference>
<organism evidence="10 11">
    <name type="scientific">Flagellimonas profundi</name>
    <dbReference type="NCBI Taxonomy" id="2915620"/>
    <lineage>
        <taxon>Bacteria</taxon>
        <taxon>Pseudomonadati</taxon>
        <taxon>Bacteroidota</taxon>
        <taxon>Flavobacteriia</taxon>
        <taxon>Flavobacteriales</taxon>
        <taxon>Flavobacteriaceae</taxon>
        <taxon>Flagellimonas</taxon>
    </lineage>
</organism>
<keyword evidence="6 8" id="KW-0472">Membrane</keyword>
<dbReference type="PROSITE" id="PS52016">
    <property type="entry name" value="TONB_DEPENDENT_REC_3"/>
    <property type="match status" value="1"/>
</dbReference>
<accession>A0ABS3FJ26</accession>
<evidence type="ECO:0000259" key="9">
    <source>
        <dbReference type="Pfam" id="PF07715"/>
    </source>
</evidence>
<dbReference type="Gene3D" id="2.40.170.20">
    <property type="entry name" value="TonB-dependent receptor, beta-barrel domain"/>
    <property type="match status" value="1"/>
</dbReference>
<keyword evidence="7 8" id="KW-0998">Cell outer membrane</keyword>
<feature type="domain" description="TonB-dependent receptor plug" evidence="9">
    <location>
        <begin position="128"/>
        <end position="232"/>
    </location>
</feature>
<dbReference type="EMBL" id="JAFLNM010000004">
    <property type="protein sequence ID" value="MBO0343154.1"/>
    <property type="molecule type" value="Genomic_DNA"/>
</dbReference>
<dbReference type="InterPro" id="IPR008969">
    <property type="entry name" value="CarboxyPept-like_regulatory"/>
</dbReference>
<keyword evidence="4 8" id="KW-0812">Transmembrane</keyword>
<proteinExistence type="inferred from homology"/>
<evidence type="ECO:0000256" key="2">
    <source>
        <dbReference type="ARBA" id="ARBA00022448"/>
    </source>
</evidence>
<dbReference type="InterPro" id="IPR036942">
    <property type="entry name" value="Beta-barrel_TonB_sf"/>
</dbReference>
<keyword evidence="2 8" id="KW-0813">Transport</keyword>
<dbReference type="SUPFAM" id="SSF49464">
    <property type="entry name" value="Carboxypeptidase regulatory domain-like"/>
    <property type="match status" value="1"/>
</dbReference>
<comment type="subcellular location">
    <subcellularLocation>
        <location evidence="1 8">Cell outer membrane</location>
        <topology evidence="1 8">Multi-pass membrane protein</topology>
    </subcellularLocation>
</comment>
<sequence length="1044" mass="116876">MDALTNSKLIFMIMKNYWMMLVLFFCFLTAFAQEMNVSGTVTGQDGFPLPGVSIIVVGTTNGTQTDFDGHYSIMASTGQVLRFSYIGQKTVERTIGTAPTINIQMEDDAQALDEVVVTGVAGATSRKKLSVTVAKVGGNDIQEVVATSAASALQGKVSGVSVNNLGQPGQGANIILRGSTNFYGSQEPLVILDGVFVENGLQDINVDDIESMEIVKGASASSLYGSRAGNGVIVITTKRGKEGKTEVTLRNEIGFTKLTNFVTTNQSHPYKLASDWQSFAGQYTKFEGVMYPDNFQSILAAAGHPMATIGGRTIDDDGYSDNPYGVYNDFQDLIFKEGLTRTMYGSISQGSSKGNVFFSFEDFDYEGVLKLIEGYQRNSYRLNASYQINDWLKFSTSNLFINVNDSSPVDNDDFYRIIMRLSPDANLLATNPDGQPYYFKPDPWENEIDNPLYSLYNTDIKSTQQRFLGGYNLNVKLTSWLNADLEYTFESDNYRYSDNNKFDSFQDDGSEIGFGYSKGSLYKSSSYSLAQKAQATLNFAKEVGELELKGKLSYLNEDIKYESFYSQGTDYLYPGIPSLDNFDSDNLISGSDFSQTIAQNFFAIGGLVFKDRYILDGLYRKDGSSLFGENYKWNDYYRLSGAYRLSEDFKIPGVDEFKINFAIGTAGQRPGFEWQYEQIEINNGSLDTDRIKGNPDLRPSLTEEMEVGANLSMFNGRLNFEGAYSQQKTSDQFMLVSLFPPANEGKNRQWQNVGDLEANTYEASLNATVISNKNFSWNLGLNFATTENVITKLNAPEQQVGSQDLFLLREGIEFGTMWGRVFVEDLETMTQQLPDGGSITDYVVNSDGVVVLANTIGTSDEAPIIKVDEDDIPVFEEIGNQNADFRAGINSTFKYKNLSLYMLWDWKQGGDVYNKNRQWLTISNRTDIVDQSNKPDSEKKTTIYYGNLYDTNNNNKFWVEDGTFVKLREASLSYRLPKKALDHLDFFNEIKLSLIGRNLLTFSKYTGWDPEVNSYSDDTSQYFSVDYGVYPVQTSYSLSIQLKF</sequence>
<dbReference type="Pfam" id="PF13715">
    <property type="entry name" value="CarbopepD_reg_2"/>
    <property type="match status" value="1"/>
</dbReference>
<dbReference type="Pfam" id="PF07715">
    <property type="entry name" value="Plug"/>
    <property type="match status" value="1"/>
</dbReference>
<dbReference type="PANTHER" id="PTHR30069:SF29">
    <property type="entry name" value="HEMOGLOBIN AND HEMOGLOBIN-HAPTOGLOBIN-BINDING PROTEIN 1-RELATED"/>
    <property type="match status" value="1"/>
</dbReference>
<keyword evidence="5" id="KW-0732">Signal</keyword>
<protein>
    <submittedName>
        <fullName evidence="10">SusC/RagA family TonB-linked outer membrane protein</fullName>
    </submittedName>
</protein>
<dbReference type="InterPro" id="IPR012910">
    <property type="entry name" value="Plug_dom"/>
</dbReference>
<evidence type="ECO:0000256" key="8">
    <source>
        <dbReference type="PROSITE-ProRule" id="PRU01360"/>
    </source>
</evidence>
<dbReference type="NCBIfam" id="TIGR04056">
    <property type="entry name" value="OMP_RagA_SusC"/>
    <property type="match status" value="1"/>
</dbReference>
<evidence type="ECO:0000313" key="10">
    <source>
        <dbReference type="EMBL" id="MBO0343154.1"/>
    </source>
</evidence>